<evidence type="ECO:0000256" key="1">
    <source>
        <dbReference type="SAM" id="MobiDB-lite"/>
    </source>
</evidence>
<gene>
    <name evidence="3" type="ORF">PDIGIT_LOCUS10287</name>
</gene>
<keyword evidence="4" id="KW-1185">Reference proteome</keyword>
<sequence>MLCHAFFRNPSFLWSSASFFSASAFFVLSGSIILFAVLSFISSASISKIVRWFWLRYLGMLTLNSTRRSPFTGRRLPSFFMPMPDKVTRSPELEPVGTLTRVSPSRVGILISPPNTAVVIGMVAVWRMSEPVRLKLGLDATRMTSMKETLVCISMFSPTMICSSNGFLLLPPPLLPPPPPNALKRSSMLISCPKPPWKPPCPPPNPPKPPKPPPNGLPPP</sequence>
<feature type="transmembrane region" description="Helical" evidence="2">
    <location>
        <begin position="12"/>
        <end position="37"/>
    </location>
</feature>
<organism evidence="3 4">
    <name type="scientific">Periconia digitata</name>
    <dbReference type="NCBI Taxonomy" id="1303443"/>
    <lineage>
        <taxon>Eukaryota</taxon>
        <taxon>Fungi</taxon>
        <taxon>Dikarya</taxon>
        <taxon>Ascomycota</taxon>
        <taxon>Pezizomycotina</taxon>
        <taxon>Dothideomycetes</taxon>
        <taxon>Pleosporomycetidae</taxon>
        <taxon>Pleosporales</taxon>
        <taxon>Massarineae</taxon>
        <taxon>Periconiaceae</taxon>
        <taxon>Periconia</taxon>
    </lineage>
</organism>
<accession>A0A9W4UIG6</accession>
<protein>
    <submittedName>
        <fullName evidence="3">Uncharacterized protein</fullName>
    </submittedName>
</protein>
<keyword evidence="2" id="KW-1133">Transmembrane helix</keyword>
<reference evidence="3" key="1">
    <citation type="submission" date="2023-01" db="EMBL/GenBank/DDBJ databases">
        <authorList>
            <person name="Van Ghelder C."/>
            <person name="Rancurel C."/>
        </authorList>
    </citation>
    <scope>NUCLEOTIDE SEQUENCE</scope>
    <source>
        <strain evidence="3">CNCM I-4278</strain>
    </source>
</reference>
<feature type="transmembrane region" description="Helical" evidence="2">
    <location>
        <begin position="149"/>
        <end position="170"/>
    </location>
</feature>
<evidence type="ECO:0000313" key="3">
    <source>
        <dbReference type="EMBL" id="CAI6337178.1"/>
    </source>
</evidence>
<keyword evidence="2" id="KW-0472">Membrane</keyword>
<dbReference type="EMBL" id="CAOQHR010000007">
    <property type="protein sequence ID" value="CAI6337178.1"/>
    <property type="molecule type" value="Genomic_DNA"/>
</dbReference>
<dbReference type="AlphaFoldDB" id="A0A9W4UIG6"/>
<feature type="region of interest" description="Disordered" evidence="1">
    <location>
        <begin position="194"/>
        <end position="220"/>
    </location>
</feature>
<dbReference type="Proteomes" id="UP001152607">
    <property type="component" value="Unassembled WGS sequence"/>
</dbReference>
<evidence type="ECO:0000313" key="4">
    <source>
        <dbReference type="Proteomes" id="UP001152607"/>
    </source>
</evidence>
<comment type="caution">
    <text evidence="3">The sequence shown here is derived from an EMBL/GenBank/DDBJ whole genome shotgun (WGS) entry which is preliminary data.</text>
</comment>
<evidence type="ECO:0000256" key="2">
    <source>
        <dbReference type="SAM" id="Phobius"/>
    </source>
</evidence>
<name>A0A9W4UIG6_9PLEO</name>
<keyword evidence="2" id="KW-0812">Transmembrane</keyword>
<proteinExistence type="predicted"/>